<dbReference type="PROSITE" id="PS50042">
    <property type="entry name" value="CNMP_BINDING_3"/>
    <property type="match status" value="1"/>
</dbReference>
<feature type="domain" description="Cyclic nucleotide-binding" evidence="4">
    <location>
        <begin position="7"/>
        <end position="122"/>
    </location>
</feature>
<dbReference type="EMBL" id="VUMT01000012">
    <property type="protein sequence ID" value="MSS64038.1"/>
    <property type="molecule type" value="Genomic_DNA"/>
</dbReference>
<dbReference type="GO" id="GO:0003677">
    <property type="term" value="F:DNA binding"/>
    <property type="evidence" value="ECO:0007669"/>
    <property type="project" value="UniProtKB-KW"/>
</dbReference>
<evidence type="ECO:0000313" key="6">
    <source>
        <dbReference type="Proteomes" id="UP000482209"/>
    </source>
</evidence>
<protein>
    <submittedName>
        <fullName evidence="5">Crp/Fnr family transcriptional regulator</fullName>
    </submittedName>
</protein>
<dbReference type="InterPro" id="IPR036390">
    <property type="entry name" value="WH_DNA-bd_sf"/>
</dbReference>
<organism evidence="5 6">
    <name type="scientific">Velocimicrobium porci</name>
    <dbReference type="NCBI Taxonomy" id="2606634"/>
    <lineage>
        <taxon>Bacteria</taxon>
        <taxon>Bacillati</taxon>
        <taxon>Bacillota</taxon>
        <taxon>Clostridia</taxon>
        <taxon>Lachnospirales</taxon>
        <taxon>Lachnospiraceae</taxon>
        <taxon>Velocimicrobium</taxon>
    </lineage>
</organism>
<sequence>MNKILSVLEQVEGEQKQFLADFFRNAPVWLLEACNVIELDKGEIFIREKDEVQFIYILTKGRVKASDFRILGIVYDFCRYEAIEFFGGMEVFIDCNEYMTTLSTITPCQFIVMHKEKFQEWMRSDANALWIHTKNMTKYLLGETRKERAYLFLQGIDRVYILFEHLYEQYAVDGRCAVRATRQQLSDETGLSVKTINRSLKQMMENELVAVRGSNITIKEAQYRRMKELTAEKIDS</sequence>
<dbReference type="InterPro" id="IPR036388">
    <property type="entry name" value="WH-like_DNA-bd_sf"/>
</dbReference>
<keyword evidence="1" id="KW-0805">Transcription regulation</keyword>
<evidence type="ECO:0000256" key="1">
    <source>
        <dbReference type="ARBA" id="ARBA00023015"/>
    </source>
</evidence>
<dbReference type="Pfam" id="PF13545">
    <property type="entry name" value="HTH_Crp_2"/>
    <property type="match status" value="1"/>
</dbReference>
<evidence type="ECO:0000259" key="4">
    <source>
        <dbReference type="PROSITE" id="PS50042"/>
    </source>
</evidence>
<dbReference type="CDD" id="cd00038">
    <property type="entry name" value="CAP_ED"/>
    <property type="match status" value="1"/>
</dbReference>
<dbReference type="Proteomes" id="UP000482209">
    <property type="component" value="Unassembled WGS sequence"/>
</dbReference>
<proteinExistence type="predicted"/>
<dbReference type="SMART" id="SM00419">
    <property type="entry name" value="HTH_CRP"/>
    <property type="match status" value="1"/>
</dbReference>
<comment type="caution">
    <text evidence="5">The sequence shown here is derived from an EMBL/GenBank/DDBJ whole genome shotgun (WGS) entry which is preliminary data.</text>
</comment>
<evidence type="ECO:0000256" key="2">
    <source>
        <dbReference type="ARBA" id="ARBA00023125"/>
    </source>
</evidence>
<dbReference type="SUPFAM" id="SSF46785">
    <property type="entry name" value="Winged helix' DNA-binding domain"/>
    <property type="match status" value="1"/>
</dbReference>
<evidence type="ECO:0000313" key="5">
    <source>
        <dbReference type="EMBL" id="MSS64038.1"/>
    </source>
</evidence>
<dbReference type="RefSeq" id="WP_154519442.1">
    <property type="nucleotide sequence ID" value="NZ_VUMT01000012.1"/>
</dbReference>
<reference evidence="5 6" key="1">
    <citation type="submission" date="2019-08" db="EMBL/GenBank/DDBJ databases">
        <title>In-depth cultivation of the pig gut microbiome towards novel bacterial diversity and tailored functional studies.</title>
        <authorList>
            <person name="Wylensek D."/>
            <person name="Hitch T.C.A."/>
            <person name="Clavel T."/>
        </authorList>
    </citation>
    <scope>NUCLEOTIDE SEQUENCE [LARGE SCALE GENOMIC DNA]</scope>
    <source>
        <strain evidence="5 6">WCA-693-APC-MOT-I</strain>
    </source>
</reference>
<gene>
    <name evidence="5" type="ORF">FYJ58_09140</name>
</gene>
<keyword evidence="6" id="KW-1185">Reference proteome</keyword>
<keyword evidence="2" id="KW-0238">DNA-binding</keyword>
<dbReference type="GO" id="GO:0006355">
    <property type="term" value="P:regulation of DNA-templated transcription"/>
    <property type="evidence" value="ECO:0007669"/>
    <property type="project" value="InterPro"/>
</dbReference>
<dbReference type="Gene3D" id="1.10.10.10">
    <property type="entry name" value="Winged helix-like DNA-binding domain superfamily/Winged helix DNA-binding domain"/>
    <property type="match status" value="1"/>
</dbReference>
<dbReference type="InterPro" id="IPR012318">
    <property type="entry name" value="HTH_CRP"/>
</dbReference>
<evidence type="ECO:0000256" key="3">
    <source>
        <dbReference type="ARBA" id="ARBA00023163"/>
    </source>
</evidence>
<dbReference type="InterPro" id="IPR000595">
    <property type="entry name" value="cNMP-bd_dom"/>
</dbReference>
<dbReference type="Gene3D" id="2.60.120.10">
    <property type="entry name" value="Jelly Rolls"/>
    <property type="match status" value="1"/>
</dbReference>
<dbReference type="InterPro" id="IPR018490">
    <property type="entry name" value="cNMP-bd_dom_sf"/>
</dbReference>
<name>A0A6L5Y0V4_9FIRM</name>
<accession>A0A6L5Y0V4</accession>
<keyword evidence="3" id="KW-0804">Transcription</keyword>
<dbReference type="InterPro" id="IPR014710">
    <property type="entry name" value="RmlC-like_jellyroll"/>
</dbReference>
<dbReference type="SUPFAM" id="SSF51206">
    <property type="entry name" value="cAMP-binding domain-like"/>
    <property type="match status" value="1"/>
</dbReference>
<dbReference type="Pfam" id="PF00027">
    <property type="entry name" value="cNMP_binding"/>
    <property type="match status" value="1"/>
</dbReference>
<dbReference type="AlphaFoldDB" id="A0A6L5Y0V4"/>